<reference evidence="3" key="1">
    <citation type="journal article" date="2019" name="Int. J. Syst. Evol. Microbiol.">
        <title>The Global Catalogue of Microorganisms (GCM) 10K type strain sequencing project: providing services to taxonomists for standard genome sequencing and annotation.</title>
        <authorList>
            <consortium name="The Broad Institute Genomics Platform"/>
            <consortium name="The Broad Institute Genome Sequencing Center for Infectious Disease"/>
            <person name="Wu L."/>
            <person name="Ma J."/>
        </authorList>
    </citation>
    <scope>NUCLEOTIDE SEQUENCE [LARGE SCALE GENOMIC DNA]</scope>
    <source>
        <strain evidence="3">CGMCC 4.7405</strain>
    </source>
</reference>
<organism evidence="2 3">
    <name type="scientific">Lentzea rhizosphaerae</name>
    <dbReference type="NCBI Taxonomy" id="2041025"/>
    <lineage>
        <taxon>Bacteria</taxon>
        <taxon>Bacillati</taxon>
        <taxon>Actinomycetota</taxon>
        <taxon>Actinomycetes</taxon>
        <taxon>Pseudonocardiales</taxon>
        <taxon>Pseudonocardiaceae</taxon>
        <taxon>Lentzea</taxon>
    </lineage>
</organism>
<dbReference type="Proteomes" id="UP001595690">
    <property type="component" value="Unassembled WGS sequence"/>
</dbReference>
<gene>
    <name evidence="2" type="ORF">ACFOWZ_26690</name>
</gene>
<proteinExistence type="predicted"/>
<sequence length="156" mass="17007">MLKRTLALLVGLVLTALFGLVGPGAAVAAPAGDVTVASSPDCSGTGSWGKIRYQVCQQWNCDSKHCYHRGYLGLINTATSARTVEWWMVHQVAGNPTEWRDGRESVRLEAGEQKTILTDPSYHESCGITVTRKLWIQYDSAGWSPPLSVTSPMPCR</sequence>
<keyword evidence="1" id="KW-0732">Signal</keyword>
<accession>A0ABV8BZ92</accession>
<feature type="signal peptide" evidence="1">
    <location>
        <begin position="1"/>
        <end position="28"/>
    </location>
</feature>
<comment type="caution">
    <text evidence="2">The sequence shown here is derived from an EMBL/GenBank/DDBJ whole genome shotgun (WGS) entry which is preliminary data.</text>
</comment>
<protein>
    <recommendedName>
        <fullName evidence="4">Secreted protein</fullName>
    </recommendedName>
</protein>
<evidence type="ECO:0000256" key="1">
    <source>
        <dbReference type="SAM" id="SignalP"/>
    </source>
</evidence>
<evidence type="ECO:0000313" key="2">
    <source>
        <dbReference type="EMBL" id="MFC3895085.1"/>
    </source>
</evidence>
<feature type="chain" id="PRO_5045809482" description="Secreted protein" evidence="1">
    <location>
        <begin position="29"/>
        <end position="156"/>
    </location>
</feature>
<dbReference type="RefSeq" id="WP_382376630.1">
    <property type="nucleotide sequence ID" value="NZ_JBHRZI010000022.1"/>
</dbReference>
<evidence type="ECO:0008006" key="4">
    <source>
        <dbReference type="Google" id="ProtNLM"/>
    </source>
</evidence>
<name>A0ABV8BZ92_9PSEU</name>
<evidence type="ECO:0000313" key="3">
    <source>
        <dbReference type="Proteomes" id="UP001595690"/>
    </source>
</evidence>
<keyword evidence="3" id="KW-1185">Reference proteome</keyword>
<dbReference type="EMBL" id="JBHRZI010000022">
    <property type="protein sequence ID" value="MFC3895085.1"/>
    <property type="molecule type" value="Genomic_DNA"/>
</dbReference>